<dbReference type="PANTHER" id="PTHR33232">
    <property type="entry name" value="PROTEIN SIEVE ELEMENT OCCLUSION B-LIKE"/>
    <property type="match status" value="1"/>
</dbReference>
<reference evidence="3" key="2">
    <citation type="submission" date="2023-05" db="EMBL/GenBank/DDBJ databases">
        <authorList>
            <person name="Schelkunov M.I."/>
        </authorList>
    </citation>
    <scope>NUCLEOTIDE SEQUENCE</scope>
    <source>
        <strain evidence="3">Hsosn_3</strain>
        <tissue evidence="3">Leaf</tissue>
    </source>
</reference>
<dbReference type="GO" id="GO:0010088">
    <property type="term" value="P:phloem development"/>
    <property type="evidence" value="ECO:0007669"/>
    <property type="project" value="InterPro"/>
</dbReference>
<feature type="domain" description="Sieve element occlusion N-terminal" evidence="1">
    <location>
        <begin position="27"/>
        <end position="318"/>
    </location>
</feature>
<dbReference type="InterPro" id="IPR039299">
    <property type="entry name" value="SEOA"/>
</dbReference>
<evidence type="ECO:0000313" key="4">
    <source>
        <dbReference type="Proteomes" id="UP001237642"/>
    </source>
</evidence>
<evidence type="ECO:0000259" key="1">
    <source>
        <dbReference type="Pfam" id="PF14576"/>
    </source>
</evidence>
<dbReference type="Pfam" id="PF14576">
    <property type="entry name" value="SEO_N"/>
    <property type="match status" value="1"/>
</dbReference>
<sequence length="687" mass="78033">MAANAIVPAGIAKMQQARGDRSLFSTSDDNVMMKQIHSTHSPDGREFDVKPILLIIEDVMHRATAPLPGTIISSTLQGTQAQLDAVDDKALHSGFSDILELLAYTINKISCEISCKCSGGGDAHATTVSLFNTLSSYPWDAKVVVALAAFAVIYGEFWLVAQLYPTNPLAKSVAHLKQLPDIMERAESLKPKFEALGGLIKAMLDLTKCIVEFKSLPSQYISPDTPEMVTATAHIPIAVYWTIRSIVACASIITNLIGVSHEYIASTTEAWELSSLAHKVNNIHSHLNKQLSLCHQHIAMMKHDEAYRTLVRLFETPHIDNMKVLKALIYPKDDQFPLFESSTKRRVSIETLRRKIVLLLISELEFSQEELSLFDSMYREAKQNPSRPESHHEVIWLPITDRSIPWNEEKQQQFENSQSTMPWLSLHHPSMLDPAAIKYIKDYWHFTKKPIVVVLDQQGKVVNLNALHMMWIWGSLAYPFTSLKEEQLWKEESWRIELLADSIEPLIFNWINEGKYICLYGGEDIDWIRKFTTTAQAVARAANIQLEMLYVGKSNPRDKIRKNNTVIVAENLSHVLPDLTLIWFFWIRLESMWHSKVQHGKSVENDQIMQEIMMMLSFDGSDQGWAVISRGTGDMAKGKGEMFLMSLSQFEQWKDHIEEKGSVPDMVACAECGRAMEKFIMYRCCTD</sequence>
<name>A0AAD8JGW9_9APIA</name>
<feature type="domain" description="Sieve element occlusion C-terminal" evidence="2">
    <location>
        <begin position="484"/>
        <end position="663"/>
    </location>
</feature>
<accession>A0AAD8JGW9</accession>
<reference evidence="3" key="1">
    <citation type="submission" date="2023-02" db="EMBL/GenBank/DDBJ databases">
        <title>Genome of toxic invasive species Heracleum sosnowskyi carries increased number of genes despite the absence of recent whole-genome duplications.</title>
        <authorList>
            <person name="Schelkunov M."/>
            <person name="Shtratnikova V."/>
            <person name="Makarenko M."/>
            <person name="Klepikova A."/>
            <person name="Omelchenko D."/>
            <person name="Novikova G."/>
            <person name="Obukhova E."/>
            <person name="Bogdanov V."/>
            <person name="Penin A."/>
            <person name="Logacheva M."/>
        </authorList>
    </citation>
    <scope>NUCLEOTIDE SEQUENCE</scope>
    <source>
        <strain evidence="3">Hsosn_3</strain>
        <tissue evidence="3">Leaf</tissue>
    </source>
</reference>
<dbReference type="Gene3D" id="3.40.30.10">
    <property type="entry name" value="Glutaredoxin"/>
    <property type="match status" value="1"/>
</dbReference>
<evidence type="ECO:0000313" key="3">
    <source>
        <dbReference type="EMBL" id="KAK1403244.1"/>
    </source>
</evidence>
<dbReference type="InterPro" id="IPR027944">
    <property type="entry name" value="SEO_C"/>
</dbReference>
<protein>
    <submittedName>
        <fullName evidence="3">Sieve element occlusion</fullName>
    </submittedName>
</protein>
<proteinExistence type="predicted"/>
<dbReference type="PANTHER" id="PTHR33232:SF20">
    <property type="entry name" value="PROTEIN SIEVE ELEMENT OCCLUSION B-LIKE"/>
    <property type="match status" value="1"/>
</dbReference>
<comment type="caution">
    <text evidence="3">The sequence shown here is derived from an EMBL/GenBank/DDBJ whole genome shotgun (WGS) entry which is preliminary data.</text>
</comment>
<evidence type="ECO:0000259" key="2">
    <source>
        <dbReference type="Pfam" id="PF14577"/>
    </source>
</evidence>
<keyword evidence="4" id="KW-1185">Reference proteome</keyword>
<dbReference type="Proteomes" id="UP001237642">
    <property type="component" value="Unassembled WGS sequence"/>
</dbReference>
<organism evidence="3 4">
    <name type="scientific">Heracleum sosnowskyi</name>
    <dbReference type="NCBI Taxonomy" id="360622"/>
    <lineage>
        <taxon>Eukaryota</taxon>
        <taxon>Viridiplantae</taxon>
        <taxon>Streptophyta</taxon>
        <taxon>Embryophyta</taxon>
        <taxon>Tracheophyta</taxon>
        <taxon>Spermatophyta</taxon>
        <taxon>Magnoliopsida</taxon>
        <taxon>eudicotyledons</taxon>
        <taxon>Gunneridae</taxon>
        <taxon>Pentapetalae</taxon>
        <taxon>asterids</taxon>
        <taxon>campanulids</taxon>
        <taxon>Apiales</taxon>
        <taxon>Apiaceae</taxon>
        <taxon>Apioideae</taxon>
        <taxon>apioid superclade</taxon>
        <taxon>Tordylieae</taxon>
        <taxon>Tordyliinae</taxon>
        <taxon>Heracleum</taxon>
    </lineage>
</organism>
<dbReference type="EMBL" id="JAUIZM010000001">
    <property type="protein sequence ID" value="KAK1403244.1"/>
    <property type="molecule type" value="Genomic_DNA"/>
</dbReference>
<dbReference type="Pfam" id="PF14577">
    <property type="entry name" value="SEO_C"/>
    <property type="match status" value="1"/>
</dbReference>
<dbReference type="AlphaFoldDB" id="A0AAD8JGW9"/>
<dbReference type="InterPro" id="IPR027942">
    <property type="entry name" value="SEO_N"/>
</dbReference>
<gene>
    <name evidence="3" type="ORF">POM88_002849</name>
</gene>